<dbReference type="InterPro" id="IPR002347">
    <property type="entry name" value="SDR_fam"/>
</dbReference>
<accession>A0A146FMK0</accession>
<dbReference type="PANTHER" id="PTHR45458">
    <property type="entry name" value="SHORT-CHAIN DEHYDROGENASE/REDUCTASE SDR"/>
    <property type="match status" value="1"/>
</dbReference>
<reference evidence="1 2" key="1">
    <citation type="journal article" date="2016" name="DNA Res.">
        <title>Genome sequence of Aspergillus luchuensis NBRC 4314.</title>
        <authorList>
            <person name="Yamada O."/>
            <person name="Machida M."/>
            <person name="Hosoyama A."/>
            <person name="Goto M."/>
            <person name="Takahashi T."/>
            <person name="Futagami T."/>
            <person name="Yamagata Y."/>
            <person name="Takeuchi M."/>
            <person name="Kobayashi T."/>
            <person name="Koike H."/>
            <person name="Abe K."/>
            <person name="Asai K."/>
            <person name="Arita M."/>
            <person name="Fujita N."/>
            <person name="Fukuda K."/>
            <person name="Higa K."/>
            <person name="Horikawa H."/>
            <person name="Ishikawa T."/>
            <person name="Jinno K."/>
            <person name="Kato Y."/>
            <person name="Kirimura K."/>
            <person name="Mizutani O."/>
            <person name="Nakasone K."/>
            <person name="Sano M."/>
            <person name="Shiraishi Y."/>
            <person name="Tsukahara M."/>
            <person name="Gomi K."/>
        </authorList>
    </citation>
    <scope>NUCLEOTIDE SEQUENCE [LARGE SCALE GENOMIC DNA]</scope>
    <source>
        <strain evidence="1 2">RIB 2604</strain>
    </source>
</reference>
<sequence>MSSYAITGASKGIGREFVRQLAADSTNTVLAIVRNPKSADISDLASKHSNVHIIKGDVTDPKSILEAAAAAAAITDGKLDVLIHNSNAVDKDSMASTPSQLPFDAQAIQNIFSPSLNTAIYGGIWATNAFLPLIEKGAQKKIVHISSGMADVDLINKAGVSSGVAYSIAKAGLNVTVAKYAAELAPRGIKVLALSPGWVDTWDVGDAGEKPAEVVYANELLLKMFQLVEPELKGQIQPEESVKKCLQVIENLNAGSSGSFIECGTSEAVPALAALAYLIDSLRL</sequence>
<reference evidence="2" key="2">
    <citation type="submission" date="2016-02" db="EMBL/GenBank/DDBJ databases">
        <title>Genome sequencing of Aspergillus luchuensis NBRC 4314.</title>
        <authorList>
            <person name="Yamada O."/>
        </authorList>
    </citation>
    <scope>NUCLEOTIDE SEQUENCE [LARGE SCALE GENOMIC DNA]</scope>
    <source>
        <strain evidence="2">RIB 2604</strain>
    </source>
</reference>
<dbReference type="PANTHER" id="PTHR45458:SF3">
    <property type="entry name" value="CHAIN DEHYDROGENASE (ATSC), PUTATIVE-RELATED"/>
    <property type="match status" value="1"/>
</dbReference>
<protein>
    <submittedName>
        <fullName evidence="1">Short-chain dehydrogenase</fullName>
    </submittedName>
</protein>
<dbReference type="VEuPathDB" id="FungiDB:ASPFODRAFT_201967"/>
<dbReference type="Proteomes" id="UP000075230">
    <property type="component" value="Unassembled WGS sequence"/>
</dbReference>
<dbReference type="EMBL" id="BCWF01000021">
    <property type="protein sequence ID" value="GAT26898.1"/>
    <property type="molecule type" value="Genomic_DNA"/>
</dbReference>
<dbReference type="Gene3D" id="3.40.50.720">
    <property type="entry name" value="NAD(P)-binding Rossmann-like Domain"/>
    <property type="match status" value="1"/>
</dbReference>
<dbReference type="InterPro" id="IPR036291">
    <property type="entry name" value="NAD(P)-bd_dom_sf"/>
</dbReference>
<dbReference type="PRINTS" id="PR00081">
    <property type="entry name" value="GDHRDH"/>
</dbReference>
<proteinExistence type="predicted"/>
<name>A0A146FMK0_ASPKA</name>
<dbReference type="Pfam" id="PF00106">
    <property type="entry name" value="adh_short"/>
    <property type="match status" value="1"/>
</dbReference>
<gene>
    <name evidence="1" type="ORF">RIB2604_02105810</name>
</gene>
<dbReference type="SUPFAM" id="SSF51735">
    <property type="entry name" value="NAD(P)-binding Rossmann-fold domains"/>
    <property type="match status" value="1"/>
</dbReference>
<dbReference type="GO" id="GO:0016616">
    <property type="term" value="F:oxidoreductase activity, acting on the CH-OH group of donors, NAD or NADP as acceptor"/>
    <property type="evidence" value="ECO:0007669"/>
    <property type="project" value="TreeGrafter"/>
</dbReference>
<dbReference type="AlphaFoldDB" id="A0A146FMK0"/>
<dbReference type="InterPro" id="IPR052184">
    <property type="entry name" value="SDR_enzymes"/>
</dbReference>
<evidence type="ECO:0000313" key="2">
    <source>
        <dbReference type="Proteomes" id="UP000075230"/>
    </source>
</evidence>
<evidence type="ECO:0000313" key="1">
    <source>
        <dbReference type="EMBL" id="GAT26898.1"/>
    </source>
</evidence>
<dbReference type="CDD" id="cd05325">
    <property type="entry name" value="carb_red_sniffer_like_SDR_c"/>
    <property type="match status" value="1"/>
</dbReference>
<organism evidence="1 2">
    <name type="scientific">Aspergillus kawachii</name>
    <name type="common">White koji mold</name>
    <name type="synonym">Aspergillus awamori var. kawachi</name>
    <dbReference type="NCBI Taxonomy" id="1069201"/>
    <lineage>
        <taxon>Eukaryota</taxon>
        <taxon>Fungi</taxon>
        <taxon>Dikarya</taxon>
        <taxon>Ascomycota</taxon>
        <taxon>Pezizomycotina</taxon>
        <taxon>Eurotiomycetes</taxon>
        <taxon>Eurotiomycetidae</taxon>
        <taxon>Eurotiales</taxon>
        <taxon>Aspergillaceae</taxon>
        <taxon>Aspergillus</taxon>
        <taxon>Aspergillus subgen. Circumdati</taxon>
    </lineage>
</organism>
<comment type="caution">
    <text evidence="1">The sequence shown here is derived from an EMBL/GenBank/DDBJ whole genome shotgun (WGS) entry which is preliminary data.</text>
</comment>